<dbReference type="Gene3D" id="3.40.50.10490">
    <property type="entry name" value="Glucose-6-phosphate isomerase like protein, domain 1"/>
    <property type="match status" value="1"/>
</dbReference>
<name>A0A844GA49_9BACT</name>
<reference evidence="2 3" key="1">
    <citation type="submission" date="2019-08" db="EMBL/GenBank/DDBJ databases">
        <title>In-depth cultivation of the pig gut microbiome towards novel bacterial diversity and tailored functional studies.</title>
        <authorList>
            <person name="Wylensek D."/>
            <person name="Hitch T.C.A."/>
            <person name="Clavel T."/>
        </authorList>
    </citation>
    <scope>NUCLEOTIDE SEQUENCE [LARGE SCALE GENOMIC DNA]</scope>
    <source>
        <strain evidence="2 3">BBE-744-WT-12</strain>
    </source>
</reference>
<dbReference type="GO" id="GO:0016853">
    <property type="term" value="F:isomerase activity"/>
    <property type="evidence" value="ECO:0007669"/>
    <property type="project" value="UniProtKB-KW"/>
</dbReference>
<dbReference type="AlphaFoldDB" id="A0A844GA49"/>
<keyword evidence="2" id="KW-0413">Isomerase</keyword>
<comment type="caution">
    <text evidence="2">The sequence shown here is derived from an EMBL/GenBank/DDBJ whole genome shotgun (WGS) entry which is preliminary data.</text>
</comment>
<dbReference type="RefSeq" id="WP_106051167.1">
    <property type="nucleotide sequence ID" value="NZ_VUNS01000029.1"/>
</dbReference>
<dbReference type="InterPro" id="IPR001347">
    <property type="entry name" value="SIS_dom"/>
</dbReference>
<dbReference type="GO" id="GO:1901135">
    <property type="term" value="P:carbohydrate derivative metabolic process"/>
    <property type="evidence" value="ECO:0007669"/>
    <property type="project" value="InterPro"/>
</dbReference>
<protein>
    <submittedName>
        <fullName evidence="2">Sugar isomerase domain-containing protein</fullName>
    </submittedName>
</protein>
<dbReference type="SUPFAM" id="SSF53697">
    <property type="entry name" value="SIS domain"/>
    <property type="match status" value="1"/>
</dbReference>
<accession>A0A844GA49</accession>
<organism evidence="2 3">
    <name type="scientific">Victivallis lenta</name>
    <dbReference type="NCBI Taxonomy" id="2606640"/>
    <lineage>
        <taxon>Bacteria</taxon>
        <taxon>Pseudomonadati</taxon>
        <taxon>Lentisphaerota</taxon>
        <taxon>Lentisphaeria</taxon>
        <taxon>Victivallales</taxon>
        <taxon>Victivallaceae</taxon>
        <taxon>Victivallis</taxon>
    </lineage>
</organism>
<sequence length="250" mass="27205">MELNDFGYLDAVVGNLEQVRTEQAENIAAAASLMADAIAEDRLIHVYGGGHTTLVMGEMFFRAGGLANIDPVMETGLSVFNQALKYLELERTGNYGAAIVKYYELQEDDLLIIFHNIGINAATIDAALEAKRAGAKIVAVSSSLWQKEMPPDHHIRHGSGKNLFELADVCIDDCNPVGDAVVTVPGFGTPIAPVSNVVDFVIAHWLEIECVRQCVERGLTPPVWRSANAPGGDEFNAANLKKYRPRIKNL</sequence>
<gene>
    <name evidence="2" type="ORF">FYJ85_18910</name>
</gene>
<dbReference type="InterPro" id="IPR046348">
    <property type="entry name" value="SIS_dom_sf"/>
</dbReference>
<dbReference type="EMBL" id="VUNS01000029">
    <property type="protein sequence ID" value="MST99109.1"/>
    <property type="molecule type" value="Genomic_DNA"/>
</dbReference>
<dbReference type="Proteomes" id="UP000435649">
    <property type="component" value="Unassembled WGS sequence"/>
</dbReference>
<feature type="domain" description="SIS" evidence="1">
    <location>
        <begin position="8"/>
        <end position="142"/>
    </location>
</feature>
<proteinExistence type="predicted"/>
<dbReference type="NCBIfam" id="NF002805">
    <property type="entry name" value="PRK02947.1"/>
    <property type="match status" value="1"/>
</dbReference>
<evidence type="ECO:0000259" key="1">
    <source>
        <dbReference type="Pfam" id="PF13580"/>
    </source>
</evidence>
<evidence type="ECO:0000313" key="3">
    <source>
        <dbReference type="Proteomes" id="UP000435649"/>
    </source>
</evidence>
<keyword evidence="3" id="KW-1185">Reference proteome</keyword>
<evidence type="ECO:0000313" key="2">
    <source>
        <dbReference type="EMBL" id="MST99109.1"/>
    </source>
</evidence>
<dbReference type="GO" id="GO:0097367">
    <property type="term" value="F:carbohydrate derivative binding"/>
    <property type="evidence" value="ECO:0007669"/>
    <property type="project" value="InterPro"/>
</dbReference>
<dbReference type="Pfam" id="PF13580">
    <property type="entry name" value="SIS_2"/>
    <property type="match status" value="1"/>
</dbReference>